<dbReference type="InterPro" id="IPR023828">
    <property type="entry name" value="Peptidase_S8_Ser-AS"/>
</dbReference>
<dbReference type="InterPro" id="IPR015943">
    <property type="entry name" value="WD40/YVTN_repeat-like_dom_sf"/>
</dbReference>
<dbReference type="SUPFAM" id="SSF52743">
    <property type="entry name" value="Subtilisin-like"/>
    <property type="match status" value="1"/>
</dbReference>
<proteinExistence type="predicted"/>
<dbReference type="Gene3D" id="3.40.50.200">
    <property type="entry name" value="Peptidase S8/S53 domain"/>
    <property type="match status" value="1"/>
</dbReference>
<keyword evidence="6" id="KW-1185">Reference proteome</keyword>
<dbReference type="GO" id="GO:0005975">
    <property type="term" value="P:carbohydrate metabolic process"/>
    <property type="evidence" value="ECO:0007669"/>
    <property type="project" value="UniProtKB-ARBA"/>
</dbReference>
<keyword evidence="2" id="KW-0378">Hydrolase</keyword>
<dbReference type="InterPro" id="IPR015919">
    <property type="entry name" value="Cadherin-like_sf"/>
</dbReference>
<dbReference type="InterPro" id="IPR013783">
    <property type="entry name" value="Ig-like_fold"/>
</dbReference>
<keyword evidence="3" id="KW-0720">Serine protease</keyword>
<dbReference type="SUPFAM" id="SSF50939">
    <property type="entry name" value="Sialidases"/>
    <property type="match status" value="1"/>
</dbReference>
<dbReference type="GO" id="GO:0006508">
    <property type="term" value="P:proteolysis"/>
    <property type="evidence" value="ECO:0007669"/>
    <property type="project" value="UniProtKB-KW"/>
</dbReference>
<dbReference type="InterPro" id="IPR036852">
    <property type="entry name" value="Peptidase_S8/S53_dom_sf"/>
</dbReference>
<dbReference type="Gene3D" id="2.60.40.10">
    <property type="entry name" value="Immunoglobulins"/>
    <property type="match status" value="1"/>
</dbReference>
<evidence type="ECO:0000256" key="3">
    <source>
        <dbReference type="ARBA" id="ARBA00022825"/>
    </source>
</evidence>
<keyword evidence="1" id="KW-0645">Protease</keyword>
<dbReference type="GO" id="GO:0004252">
    <property type="term" value="F:serine-type endopeptidase activity"/>
    <property type="evidence" value="ECO:0007669"/>
    <property type="project" value="InterPro"/>
</dbReference>
<gene>
    <name evidence="5" type="ORF">E0H75_31570</name>
</gene>
<dbReference type="Gene3D" id="2.130.10.10">
    <property type="entry name" value="YVTN repeat-like/Quinoprotein amine dehydrogenase"/>
    <property type="match status" value="1"/>
</dbReference>
<organism evidence="5 6">
    <name type="scientific">Kribbella capetownensis</name>
    <dbReference type="NCBI Taxonomy" id="1572659"/>
    <lineage>
        <taxon>Bacteria</taxon>
        <taxon>Bacillati</taxon>
        <taxon>Actinomycetota</taxon>
        <taxon>Actinomycetes</taxon>
        <taxon>Propionibacteriales</taxon>
        <taxon>Kribbellaceae</taxon>
        <taxon>Kribbella</taxon>
    </lineage>
</organism>
<dbReference type="PANTHER" id="PTHR14218">
    <property type="entry name" value="PROTEASE S8 TRIPEPTIDYL PEPTIDASE I CLN2"/>
    <property type="match status" value="1"/>
</dbReference>
<dbReference type="Gene3D" id="2.60.120.260">
    <property type="entry name" value="Galactose-binding domain-like"/>
    <property type="match status" value="1"/>
</dbReference>
<dbReference type="GO" id="GO:0008240">
    <property type="term" value="F:tripeptidyl-peptidase activity"/>
    <property type="evidence" value="ECO:0007669"/>
    <property type="project" value="TreeGrafter"/>
</dbReference>
<dbReference type="InterPro" id="IPR050819">
    <property type="entry name" value="Tripeptidyl-peptidase_I"/>
</dbReference>
<dbReference type="Pfam" id="PF05345">
    <property type="entry name" value="He_PIG"/>
    <property type="match status" value="1"/>
</dbReference>
<dbReference type="GO" id="GO:0016020">
    <property type="term" value="C:membrane"/>
    <property type="evidence" value="ECO:0007669"/>
    <property type="project" value="InterPro"/>
</dbReference>
<evidence type="ECO:0000256" key="2">
    <source>
        <dbReference type="ARBA" id="ARBA00022801"/>
    </source>
</evidence>
<dbReference type="PROSITE" id="PS51695">
    <property type="entry name" value="SEDOLISIN"/>
    <property type="match status" value="1"/>
</dbReference>
<dbReference type="Proteomes" id="UP000293342">
    <property type="component" value="Unassembled WGS sequence"/>
</dbReference>
<dbReference type="AlphaFoldDB" id="A0A4R0JFX5"/>
<dbReference type="RefSeq" id="WP_131517361.1">
    <property type="nucleotide sequence ID" value="NZ_SJKD01000008.1"/>
</dbReference>
<comment type="caution">
    <text evidence="5">The sequence shown here is derived from an EMBL/GenBank/DDBJ whole genome shotgun (WGS) entry which is preliminary data.</text>
</comment>
<accession>A0A4R0JFX5</accession>
<dbReference type="OrthoDB" id="151889at2"/>
<reference evidence="5 6" key="1">
    <citation type="submission" date="2019-02" db="EMBL/GenBank/DDBJ databases">
        <title>Kribbella capetownensis sp. nov. and Kribbella speibonae sp. nov., isolated from soil.</title>
        <authorList>
            <person name="Curtis S.M."/>
            <person name="Norton I."/>
            <person name="Everest G.J."/>
            <person name="Meyers P.R."/>
        </authorList>
    </citation>
    <scope>NUCLEOTIDE SEQUENCE [LARGE SCALE GENOMIC DNA]</scope>
    <source>
        <strain evidence="5 6">YM53</strain>
    </source>
</reference>
<evidence type="ECO:0000256" key="1">
    <source>
        <dbReference type="ARBA" id="ARBA00022670"/>
    </source>
</evidence>
<protein>
    <recommendedName>
        <fullName evidence="4">Peptidase S53 domain-containing protein</fullName>
    </recommendedName>
</protein>
<dbReference type="GO" id="GO:0005509">
    <property type="term" value="F:calcium ion binding"/>
    <property type="evidence" value="ECO:0007669"/>
    <property type="project" value="InterPro"/>
</dbReference>
<dbReference type="InterPro" id="IPR036278">
    <property type="entry name" value="Sialidase_sf"/>
</dbReference>
<dbReference type="PANTHER" id="PTHR14218:SF15">
    <property type="entry name" value="TRIPEPTIDYL-PEPTIDASE 1"/>
    <property type="match status" value="1"/>
</dbReference>
<dbReference type="PROSITE" id="PS00138">
    <property type="entry name" value="SUBTILASE_SER"/>
    <property type="match status" value="1"/>
</dbReference>
<evidence type="ECO:0000259" key="4">
    <source>
        <dbReference type="PROSITE" id="PS51695"/>
    </source>
</evidence>
<feature type="domain" description="Peptidase S53" evidence="4">
    <location>
        <begin position="431"/>
        <end position="767"/>
    </location>
</feature>
<evidence type="ECO:0000313" key="6">
    <source>
        <dbReference type="Proteomes" id="UP000293342"/>
    </source>
</evidence>
<evidence type="ECO:0000313" key="5">
    <source>
        <dbReference type="EMBL" id="TCC45057.1"/>
    </source>
</evidence>
<dbReference type="EMBL" id="SJKD01000008">
    <property type="protein sequence ID" value="TCC45057.1"/>
    <property type="molecule type" value="Genomic_DNA"/>
</dbReference>
<sequence>MRLHAGRSAIALIGALVTALLVGIGATTPAAGTAEGAAAPAFAPQSIVWPTPTDGYLLGGVDCGTATCPAEVQATQDGGKTWTTVGHTHNELARSGEPGISSLQFLDRKNGWAYDPYLENTRDGGRTWTKVAVPGGDARVVQFLASADGTYVVTSGCPIGSGVCDDRPLKVWRAPAGKSTGWQLIDVPVAAGDHTWLTANGSTVYLLASAGAGVAGRLTTLRQGKVRATDPATCADQDEATITGFTSNGADRVFVLCMAFYGQGHSVKTLMSSGDGGRTFRYDELPGDRGLANELTVAPDGTVMVPTLTASQVYSRPALSKSWRLDTTWLENGGEVLHNLVFQNPATAWMIEGQAIYGQQSRLWVTRDAGQSWQQASLPAAKTVTSKNVEETPAVEANCDQKVEPGSFRCFAQRRTDLGFRSRSATETPAGYSPGDLQSAYRLPTGAGQGQRVYIVDAYDSPTAESDLAVYRQQYGLPPCTTANGCFQKLNQDGRPSPLPAPSHSWAGEISLDLDMVSAVCPQCAITLIEANSPTDDLLTAVRTAGQLGAKFVSLSWGGSETGNLADLDREYFRPHGVVYAASTGDSDYEAGTSYPASSASTTAVGGTTLVKDDSPRGWSESVWNSFPGDGTGSGCSGEVTKPAWQSVIPAAVCPKRAVADVSAIADPSNGVAVYQTTGGDGWAVYGGTSAAAPIIAATYALAGDPAPASSPASYPYARTGNLNDVVKGNNGGCGSAPLCTAQAGWDGPTGLGTPIGTQALTSPAKSNRITVNTPAQQSSAVGDLVLLPVRATDSGHRLVHFAATDLPPGLHINATTGIIYGRPTQPQTHSVTVTATDSTGAQGNTVINWAVSTREGSRGVVNGDLESGTGGWSQTADVLRTDGQYADDGLGYAWLGGYGTTHTDSLSQRITVPFIGRPRLRFALRVDSADTSNRDILRLTVDGHPVRTYTAAQSGPKYVEQSVDLTPYRGRTVTLQWTSTEDDAAATSFLIDGISVSR</sequence>
<name>A0A4R0JFX5_9ACTN</name>
<dbReference type="SUPFAM" id="SSF49313">
    <property type="entry name" value="Cadherin-like"/>
    <property type="match status" value="1"/>
</dbReference>
<dbReference type="InterPro" id="IPR030400">
    <property type="entry name" value="Sedolisin_dom"/>
</dbReference>
<dbReference type="CDD" id="cd04056">
    <property type="entry name" value="Peptidases_S53"/>
    <property type="match status" value="1"/>
</dbReference>